<dbReference type="Proteomes" id="UP000676310">
    <property type="component" value="Unassembled WGS sequence"/>
</dbReference>
<reference evidence="1" key="1">
    <citation type="submission" date="2021-05" db="EMBL/GenBank/DDBJ databases">
        <authorList>
            <person name="Stam R."/>
        </authorList>
    </citation>
    <scope>NUCLEOTIDE SEQUENCE</scope>
    <source>
        <strain evidence="1">CS162</strain>
    </source>
</reference>
<sequence>MSFQTKPSFIHHGTWDESTRSHPAMKWMEDYANAVDAHKAFDNEPYSNWFSSSHILTKSTGETISGGAASWTTLAKELYAPFISHLHDPFLLVCWENEEGWEMFGAATLYWNLAVSGDGQKVKDRKGREWDGAVPASYKFTQCIKHQTACRYSETEARVVRKRYEDLKTRMTAHEELFELLRSMPEPEAKEVFQRARSGVKIEEILAHVKNGSLLMQLAVAPETNRRYEFPYRSEMPMHLLVPDNQYLDSIVYGSLSGLYRSDHTVSSRHLGASCGTVQIVQDPYLKPIHAAELDDPLLSQVSASKWTNVISNDVLFRRLLSNYFLYCHPLLYCFHMKYFLRDMVAGQTRFCSSLLVNAVLGAAYQTYGADPDRSKHWLPDNLGYKFLAEAKRLWELETADNVQLTTIQAAIVIHLICDLIGVDHVGNAFTQQAIAMSQEINLFKSPTHIKSKRMRNARILSAWGLFDWCLFEAYHMFRMPLLKDPPEMPFPDPLTNPGFHDEMWLRYPLATSTVPAYYAHTITARRHLSQIKNDVVYKVRSRNGFEDPLLFSTILQIENRLKNWFQNLPPAMQARNIVFPPQLEVHLEYHSIIVELFRRGRTGADRSLSARRILESNIRMETILRIYYLRHSFDSFTNTMMVFMVYIGNLALEGLSSNQLDNASIEALRSTLILCVNGLKSYGKAFHVSKLAYYALSMRMSPRDLRLLQAYSGPEDNAVDEQALISHVHRYASPGLSLSSTSKMRTPRKRG</sequence>
<dbReference type="PANTHER" id="PTHR47256">
    <property type="entry name" value="ZN(II)2CYS6 TRANSCRIPTION FACTOR (EUROFUNG)-RELATED"/>
    <property type="match status" value="1"/>
</dbReference>
<evidence type="ECO:0008006" key="3">
    <source>
        <dbReference type="Google" id="ProtNLM"/>
    </source>
</evidence>
<organism evidence="1 2">
    <name type="scientific">Alternaria atra</name>
    <dbReference type="NCBI Taxonomy" id="119953"/>
    <lineage>
        <taxon>Eukaryota</taxon>
        <taxon>Fungi</taxon>
        <taxon>Dikarya</taxon>
        <taxon>Ascomycota</taxon>
        <taxon>Pezizomycotina</taxon>
        <taxon>Dothideomycetes</taxon>
        <taxon>Pleosporomycetidae</taxon>
        <taxon>Pleosporales</taxon>
        <taxon>Pleosporineae</taxon>
        <taxon>Pleosporaceae</taxon>
        <taxon>Alternaria</taxon>
        <taxon>Alternaria sect. Ulocladioides</taxon>
    </lineage>
</organism>
<comment type="caution">
    <text evidence="1">The sequence shown here is derived from an EMBL/GenBank/DDBJ whole genome shotgun (WGS) entry which is preliminary data.</text>
</comment>
<accession>A0A8J2HV44</accession>
<dbReference type="CDD" id="cd12148">
    <property type="entry name" value="fungal_TF_MHR"/>
    <property type="match status" value="1"/>
</dbReference>
<dbReference type="InterPro" id="IPR053187">
    <property type="entry name" value="Notoamide_regulator"/>
</dbReference>
<dbReference type="OrthoDB" id="426882at2759"/>
<dbReference type="PANTHER" id="PTHR47256:SF1">
    <property type="entry name" value="ZN(II)2CYS6 TRANSCRIPTION FACTOR (EUROFUNG)"/>
    <property type="match status" value="1"/>
</dbReference>
<dbReference type="AlphaFoldDB" id="A0A8J2HV44"/>
<protein>
    <recommendedName>
        <fullName evidence="3">Transcription factor domain-containing protein</fullName>
    </recommendedName>
</protein>
<dbReference type="RefSeq" id="XP_043163816.1">
    <property type="nucleotide sequence ID" value="XM_043307881.1"/>
</dbReference>
<dbReference type="EMBL" id="CAJRGZ010000012">
    <property type="protein sequence ID" value="CAG5138122.1"/>
    <property type="molecule type" value="Genomic_DNA"/>
</dbReference>
<dbReference type="GeneID" id="67014373"/>
<evidence type="ECO:0000313" key="2">
    <source>
        <dbReference type="Proteomes" id="UP000676310"/>
    </source>
</evidence>
<name>A0A8J2HV44_9PLEO</name>
<keyword evidence="2" id="KW-1185">Reference proteome</keyword>
<evidence type="ECO:0000313" key="1">
    <source>
        <dbReference type="EMBL" id="CAG5138122.1"/>
    </source>
</evidence>
<gene>
    <name evidence="1" type="ORF">ALTATR162_LOCUS288</name>
</gene>
<proteinExistence type="predicted"/>